<dbReference type="AlphaFoldDB" id="A0A160VGL6"/>
<accession>A0A160VGL6</accession>
<dbReference type="Pfam" id="PF08811">
    <property type="entry name" value="DUF1800"/>
    <property type="match status" value="1"/>
</dbReference>
<protein>
    <submittedName>
        <fullName evidence="1">Uncharacterized protein</fullName>
    </submittedName>
</protein>
<gene>
    <name evidence="1" type="ORF">MGWOODY_Clf98</name>
</gene>
<sequence length="468" mass="52967">MSDQDISSIAHLMRRAGFGAPLEELQARAAKGYEATVEELLDPESQPPMERDLMMRYKVDWLSQAGLEGQQEEWTFRMINSKRPLQEKIALFWHCVLVTGHAKCEYPKQQAAELDMFRTVGMGSFHELLKGLSKDPAMVFYLDNCMSHKGAINENWGRELLELFSLGVGMDGEFNYSEDDVKEASRAFTGWTVTNSVPRYPYGKYDAKFMYDPRDHDAEEKTFLGETGNFNGDDIVDIIVKQPATARFVARHLYNFFVADDVQVPAWKDTPPQDIEAIKMLEEEYFRSNYNITAMLRVLFNSDFFKNSTFAKVKSPAETVVGTLKLVGDFKFPRPGLDLMTMNIRYMGQDLLNPPTVEGWHTGREWIDSGTLVERINFTADQVGNINHSGVKNIINRLSSVGPVLTSEQLVEGCLENLGSYQLANETRNQLLELAGSDGEIRSDSEEFPVQVATMLQSIVATTEYLFA</sequence>
<dbReference type="InterPro" id="IPR014917">
    <property type="entry name" value="DUF1800"/>
</dbReference>
<name>A0A160VGL6_9ZZZZ</name>
<reference evidence="1" key="1">
    <citation type="submission" date="2015-10" db="EMBL/GenBank/DDBJ databases">
        <authorList>
            <person name="Gilbert D.G."/>
        </authorList>
    </citation>
    <scope>NUCLEOTIDE SEQUENCE</scope>
</reference>
<organism evidence="1">
    <name type="scientific">hydrothermal vent metagenome</name>
    <dbReference type="NCBI Taxonomy" id="652676"/>
    <lineage>
        <taxon>unclassified sequences</taxon>
        <taxon>metagenomes</taxon>
        <taxon>ecological metagenomes</taxon>
    </lineage>
</organism>
<proteinExistence type="predicted"/>
<dbReference type="EMBL" id="FAXA01000477">
    <property type="protein sequence ID" value="CUV05985.1"/>
    <property type="molecule type" value="Genomic_DNA"/>
</dbReference>
<evidence type="ECO:0000313" key="1">
    <source>
        <dbReference type="EMBL" id="CUV05985.1"/>
    </source>
</evidence>